<feature type="region of interest" description="Disordered" evidence="9">
    <location>
        <begin position="20"/>
        <end position="51"/>
    </location>
</feature>
<feature type="compositionally biased region" description="Acidic residues" evidence="9">
    <location>
        <begin position="338"/>
        <end position="349"/>
    </location>
</feature>
<proteinExistence type="inferred from homology"/>
<keyword evidence="7" id="KW-0175">Coiled coil</keyword>
<keyword evidence="5" id="KW-0653">Protein transport</keyword>
<keyword evidence="4" id="KW-0812">Transmembrane</keyword>
<evidence type="ECO:0000256" key="9">
    <source>
        <dbReference type="SAM" id="MobiDB-lite"/>
    </source>
</evidence>
<reference evidence="11 12" key="1">
    <citation type="journal article" date="2017" name="Curr. Biol.">
        <title>Genome architecture and evolution of a unichromosomal asexual nematode.</title>
        <authorList>
            <person name="Fradin H."/>
            <person name="Zegar C."/>
            <person name="Gutwein M."/>
            <person name="Lucas J."/>
            <person name="Kovtun M."/>
            <person name="Corcoran D."/>
            <person name="Baugh L.R."/>
            <person name="Kiontke K."/>
            <person name="Gunsalus K."/>
            <person name="Fitch D.H."/>
            <person name="Piano F."/>
        </authorList>
    </citation>
    <scope>NUCLEOTIDE SEQUENCE [LARGE SCALE GENOMIC DNA]</scope>
    <source>
        <strain evidence="11">PF1309</strain>
    </source>
</reference>
<feature type="domain" description="SNARE-complex protein Syntaxin-18 N-terminal" evidence="10">
    <location>
        <begin position="3"/>
        <end position="95"/>
    </location>
</feature>
<dbReference type="AlphaFoldDB" id="A0A2A2KMT3"/>
<feature type="compositionally biased region" description="Basic and acidic residues" evidence="9">
    <location>
        <begin position="324"/>
        <end position="337"/>
    </location>
</feature>
<name>A0A2A2KMT3_9BILA</name>
<dbReference type="PANTHER" id="PTHR15959:SF0">
    <property type="entry name" value="SYNTAXIN-18"/>
    <property type="match status" value="1"/>
</dbReference>
<comment type="similarity">
    <text evidence="2">Belongs to the syntaxin family.</text>
</comment>
<feature type="compositionally biased region" description="Basic and acidic residues" evidence="9">
    <location>
        <begin position="20"/>
        <end position="37"/>
    </location>
</feature>
<keyword evidence="6" id="KW-1133">Transmembrane helix</keyword>
<evidence type="ECO:0000313" key="11">
    <source>
        <dbReference type="EMBL" id="PAV75153.1"/>
    </source>
</evidence>
<dbReference type="EMBL" id="LIAE01008201">
    <property type="protein sequence ID" value="PAV75153.1"/>
    <property type="molecule type" value="Genomic_DNA"/>
</dbReference>
<keyword evidence="12" id="KW-1185">Reference proteome</keyword>
<dbReference type="GO" id="GO:0005783">
    <property type="term" value="C:endoplasmic reticulum"/>
    <property type="evidence" value="ECO:0007669"/>
    <property type="project" value="TreeGrafter"/>
</dbReference>
<dbReference type="GO" id="GO:0015031">
    <property type="term" value="P:protein transport"/>
    <property type="evidence" value="ECO:0007669"/>
    <property type="project" value="UniProtKB-KW"/>
</dbReference>
<evidence type="ECO:0000256" key="2">
    <source>
        <dbReference type="ARBA" id="ARBA00009063"/>
    </source>
</evidence>
<organism evidence="11 12">
    <name type="scientific">Diploscapter pachys</name>
    <dbReference type="NCBI Taxonomy" id="2018661"/>
    <lineage>
        <taxon>Eukaryota</taxon>
        <taxon>Metazoa</taxon>
        <taxon>Ecdysozoa</taxon>
        <taxon>Nematoda</taxon>
        <taxon>Chromadorea</taxon>
        <taxon>Rhabditida</taxon>
        <taxon>Rhabditina</taxon>
        <taxon>Rhabditomorpha</taxon>
        <taxon>Rhabditoidea</taxon>
        <taxon>Rhabditidae</taxon>
        <taxon>Diploscapter</taxon>
    </lineage>
</organism>
<keyword evidence="8" id="KW-0472">Membrane</keyword>
<dbReference type="GO" id="GO:0006890">
    <property type="term" value="P:retrograde vesicle-mediated transport, Golgi to endoplasmic reticulum"/>
    <property type="evidence" value="ECO:0007669"/>
    <property type="project" value="TreeGrafter"/>
</dbReference>
<dbReference type="OrthoDB" id="342981at2759"/>
<evidence type="ECO:0000259" key="10">
    <source>
        <dbReference type="Pfam" id="PF10496"/>
    </source>
</evidence>
<evidence type="ECO:0000256" key="1">
    <source>
        <dbReference type="ARBA" id="ARBA00004211"/>
    </source>
</evidence>
<evidence type="ECO:0000256" key="4">
    <source>
        <dbReference type="ARBA" id="ARBA00022692"/>
    </source>
</evidence>
<evidence type="ECO:0000256" key="6">
    <source>
        <dbReference type="ARBA" id="ARBA00022989"/>
    </source>
</evidence>
<dbReference type="PANTHER" id="PTHR15959">
    <property type="entry name" value="SYNTAXIN-18"/>
    <property type="match status" value="1"/>
</dbReference>
<comment type="subcellular location">
    <subcellularLocation>
        <location evidence="1">Membrane</location>
        <topology evidence="1">Single-pass type IV membrane protein</topology>
    </subcellularLocation>
</comment>
<evidence type="ECO:0000256" key="5">
    <source>
        <dbReference type="ARBA" id="ARBA00022927"/>
    </source>
</evidence>
<accession>A0A2A2KMT3</accession>
<comment type="caution">
    <text evidence="11">The sequence shown here is derived from an EMBL/GenBank/DDBJ whole genome shotgun (WGS) entry which is preliminary data.</text>
</comment>
<keyword evidence="3" id="KW-0813">Transport</keyword>
<feature type="region of interest" description="Disordered" evidence="9">
    <location>
        <begin position="313"/>
        <end position="374"/>
    </location>
</feature>
<dbReference type="GO" id="GO:0031201">
    <property type="term" value="C:SNARE complex"/>
    <property type="evidence" value="ECO:0007669"/>
    <property type="project" value="TreeGrafter"/>
</dbReference>
<sequence length="374" mass="43504">MVTDLTGCFKECATVYASKKSKETRRASELESEKSEGSQKPPSKTSQTFKNASATARAIAKDLAGLEELLLHKRLDYLSFNSLTCRMTDQERQRFDEQCTKVISQLGQNIRILESRAKQIEIQENMQQGEHLRHVTQLLQSYLSKCTAMMATMRKLRFANEKKKQQTKRLAKLVEHTVAIRKIHQEETESKPNSLSGSRIQEMKSENGTVKKRKEEEKPKKTVDGWDEPEQYQTETSSHLDEPRKSQLMQENAQIYEKFRHIHAEIDHVEEQITEIQRLQETFTEKIFDQEKEIEDLNETAVQITMNIRDGNDWIRQEMPNDSDSDKEMNDLDRFDPENPDPESEEKEEESGKKSGTRAPFTRTHKIQQAGLFF</sequence>
<evidence type="ECO:0000256" key="3">
    <source>
        <dbReference type="ARBA" id="ARBA00022448"/>
    </source>
</evidence>
<protein>
    <recommendedName>
        <fullName evidence="10">SNARE-complex protein Syntaxin-18 N-terminal domain-containing protein</fullName>
    </recommendedName>
</protein>
<gene>
    <name evidence="11" type="ORF">WR25_13360</name>
</gene>
<evidence type="ECO:0000313" key="12">
    <source>
        <dbReference type="Proteomes" id="UP000218231"/>
    </source>
</evidence>
<dbReference type="STRING" id="2018661.A0A2A2KMT3"/>
<evidence type="ECO:0000256" key="8">
    <source>
        <dbReference type="ARBA" id="ARBA00023136"/>
    </source>
</evidence>
<feature type="compositionally biased region" description="Basic and acidic residues" evidence="9">
    <location>
        <begin position="213"/>
        <end position="224"/>
    </location>
</feature>
<feature type="region of interest" description="Disordered" evidence="9">
    <location>
        <begin position="184"/>
        <end position="245"/>
    </location>
</feature>
<dbReference type="Proteomes" id="UP000218231">
    <property type="component" value="Unassembled WGS sequence"/>
</dbReference>
<evidence type="ECO:0000256" key="7">
    <source>
        <dbReference type="ARBA" id="ARBA00023054"/>
    </source>
</evidence>
<feature type="compositionally biased region" description="Polar residues" evidence="9">
    <location>
        <begin position="38"/>
        <end position="51"/>
    </location>
</feature>
<dbReference type="Pfam" id="PF10496">
    <property type="entry name" value="Syntaxin-18_N"/>
    <property type="match status" value="1"/>
</dbReference>
<dbReference type="InterPro" id="IPR019529">
    <property type="entry name" value="Syntaxin-18_N"/>
</dbReference>